<dbReference type="PROSITE" id="PS00455">
    <property type="entry name" value="AMP_BINDING"/>
    <property type="match status" value="1"/>
</dbReference>
<dbReference type="InterPro" id="IPR042099">
    <property type="entry name" value="ANL_N_sf"/>
</dbReference>
<evidence type="ECO:0000256" key="2">
    <source>
        <dbReference type="ARBA" id="ARBA00022840"/>
    </source>
</evidence>
<dbReference type="PANTHER" id="PTHR43272:SF33">
    <property type="entry name" value="AMP-BINDING DOMAIN-CONTAINING PROTEIN-RELATED"/>
    <property type="match status" value="1"/>
</dbReference>
<evidence type="ECO:0000256" key="1">
    <source>
        <dbReference type="ARBA" id="ARBA00022741"/>
    </source>
</evidence>
<proteinExistence type="predicted"/>
<keyword evidence="2" id="KW-0067">ATP-binding</keyword>
<keyword evidence="1" id="KW-0547">Nucleotide-binding</keyword>
<evidence type="ECO:0000259" key="4">
    <source>
        <dbReference type="Pfam" id="PF00501"/>
    </source>
</evidence>
<feature type="domain" description="AMP-dependent synthetase/ligase" evidence="4">
    <location>
        <begin position="72"/>
        <end position="484"/>
    </location>
</feature>
<evidence type="ECO:0000256" key="3">
    <source>
        <dbReference type="SAM" id="MobiDB-lite"/>
    </source>
</evidence>
<organism evidence="5">
    <name type="scientific">Sedimenticola thiotaurini</name>
    <dbReference type="NCBI Taxonomy" id="1543721"/>
    <lineage>
        <taxon>Bacteria</taxon>
        <taxon>Pseudomonadati</taxon>
        <taxon>Pseudomonadota</taxon>
        <taxon>Gammaproteobacteria</taxon>
        <taxon>Chromatiales</taxon>
        <taxon>Sedimenticolaceae</taxon>
        <taxon>Sedimenticola</taxon>
    </lineage>
</organism>
<sequence length="663" mass="72785">MGRVVLGGGPAPPAPVPGFGKDSNGFDSTLNWPDQAGPAGTCSRTGGGGELAQQWRENIISLDDARTLDGLFARRVRRSGERVAYRSFDRSSQEWQDYSWSRMADEIARWQDALAGESLAPGDRVAVLLRNSPEWVMFDQASLGMGLVVVPLYTDDRPDNIDYILRDAAVKLLLVQDAGRWKRLAPVLKENQVLQRVLVLDGGRDEAAVRESDERVRMVGEWLPAGGSALRRRRGDPHELASIIYTSGTTGRPKGVMLSHHNMLSVAHAALTMIDVYEEDLFLSFLPLSHTLERTAGYYLPVMTGSTVAYARSVAQLAQDLQVVRPTAMIAVPRIFERVYGRLKEQMEKKSGLARGLFESAVEVGWRRFLRQQGRARWHPLELAHPLLERLVAARIKAALGGRLRLAVSGGAPLSPEIAKVFIGLGVPILQGYGLTETSPVISVNPPHDNEPASVGPPLRGIEVKIGDNDELLVKSPGVMMGYWNNHAATTQMIDSDGWLHTGDQARIENGHIYITGRIKDILVLSNGEKIPPADMELAIALDPLIAQVMVVGEGRPFLTALVVLDGDFWPGLAQECGLDPMAPESLRDAGVIGVVQRHIKEALRDFPGYAKIRRVTLLLEPWTVDNGLMTPTMKIKRAQVLERHAREVDAMYEGGPAAGDRR</sequence>
<dbReference type="GO" id="GO:0004467">
    <property type="term" value="F:long-chain fatty acid-CoA ligase activity"/>
    <property type="evidence" value="ECO:0007669"/>
    <property type="project" value="TreeGrafter"/>
</dbReference>
<gene>
    <name evidence="5" type="ORF">ENI96_03985</name>
</gene>
<dbReference type="EMBL" id="DRKP01000049">
    <property type="protein sequence ID" value="HEB95574.1"/>
    <property type="molecule type" value="Genomic_DNA"/>
</dbReference>
<protein>
    <submittedName>
        <fullName evidence="5">Long-chain fatty acid--CoA ligase</fullName>
    </submittedName>
</protein>
<dbReference type="PANTHER" id="PTHR43272">
    <property type="entry name" value="LONG-CHAIN-FATTY-ACID--COA LIGASE"/>
    <property type="match status" value="1"/>
</dbReference>
<accession>A0A831RN55</accession>
<keyword evidence="5" id="KW-0436">Ligase</keyword>
<dbReference type="SUPFAM" id="SSF56801">
    <property type="entry name" value="Acetyl-CoA synthetase-like"/>
    <property type="match status" value="1"/>
</dbReference>
<dbReference type="GO" id="GO:0016020">
    <property type="term" value="C:membrane"/>
    <property type="evidence" value="ECO:0007669"/>
    <property type="project" value="TreeGrafter"/>
</dbReference>
<dbReference type="AlphaFoldDB" id="A0A831RN55"/>
<reference evidence="5" key="1">
    <citation type="journal article" date="2020" name="mSystems">
        <title>Genome- and Community-Level Interaction Insights into Carbon Utilization and Element Cycling Functions of Hydrothermarchaeota in Hydrothermal Sediment.</title>
        <authorList>
            <person name="Zhou Z."/>
            <person name="Liu Y."/>
            <person name="Xu W."/>
            <person name="Pan J."/>
            <person name="Luo Z.H."/>
            <person name="Li M."/>
        </authorList>
    </citation>
    <scope>NUCLEOTIDE SEQUENCE [LARGE SCALE GENOMIC DNA]</scope>
    <source>
        <strain evidence="5">HyVt-443</strain>
    </source>
</reference>
<dbReference type="CDD" id="cd05907">
    <property type="entry name" value="VL_LC_FACS_like"/>
    <property type="match status" value="1"/>
</dbReference>
<comment type="caution">
    <text evidence="5">The sequence shown here is derived from an EMBL/GenBank/DDBJ whole genome shotgun (WGS) entry which is preliminary data.</text>
</comment>
<dbReference type="Pfam" id="PF23562">
    <property type="entry name" value="AMP-binding_C_3"/>
    <property type="match status" value="1"/>
</dbReference>
<dbReference type="GO" id="GO:0005524">
    <property type="term" value="F:ATP binding"/>
    <property type="evidence" value="ECO:0007669"/>
    <property type="project" value="UniProtKB-KW"/>
</dbReference>
<dbReference type="Pfam" id="PF00501">
    <property type="entry name" value="AMP-binding"/>
    <property type="match status" value="1"/>
</dbReference>
<dbReference type="Proteomes" id="UP000886251">
    <property type="component" value="Unassembled WGS sequence"/>
</dbReference>
<dbReference type="InterPro" id="IPR020845">
    <property type="entry name" value="AMP-binding_CS"/>
</dbReference>
<dbReference type="Gene3D" id="3.40.50.12780">
    <property type="entry name" value="N-terminal domain of ligase-like"/>
    <property type="match status" value="1"/>
</dbReference>
<evidence type="ECO:0000313" key="5">
    <source>
        <dbReference type="EMBL" id="HEB95574.1"/>
    </source>
</evidence>
<name>A0A831RN55_9GAMM</name>
<dbReference type="InterPro" id="IPR000873">
    <property type="entry name" value="AMP-dep_synth/lig_dom"/>
</dbReference>
<feature type="region of interest" description="Disordered" evidence="3">
    <location>
        <begin position="1"/>
        <end position="48"/>
    </location>
</feature>